<name>A0ABQ7PC65_9HYPO</name>
<gene>
    <name evidence="2" type="ORF">E4U57_000784</name>
</gene>
<feature type="region of interest" description="Disordered" evidence="1">
    <location>
        <begin position="108"/>
        <end position="184"/>
    </location>
</feature>
<evidence type="ECO:0000313" key="2">
    <source>
        <dbReference type="EMBL" id="KAG5959341.1"/>
    </source>
</evidence>
<feature type="compositionally biased region" description="Basic and acidic residues" evidence="1">
    <location>
        <begin position="173"/>
        <end position="184"/>
    </location>
</feature>
<accession>A0ABQ7PC65</accession>
<sequence length="250" mass="27820">MNGNENVFDTVYIPRFQATLNKPGGADLQPPLAHQKLLPPQLLHKPPGPCRHPEHRLGRGPNPLQQHLAGITLVKSTTGSYSKTESAIVNKAVSDSANELLEARRTSLQLTTHDTPGGDEEKHSSDPPKSAAFRPCDEPEQYPNEAPDKESPTNEEEPSNNEDSADVEESDGPDSHRRSKGESQRDISRGFCDCSISGMFLDAARPEASNEYQPTRTLVNHFFADWANYFQLVERLVVYHEEIFYTRSIG</sequence>
<dbReference type="EMBL" id="SRPR01000123">
    <property type="protein sequence ID" value="KAG5959341.1"/>
    <property type="molecule type" value="Genomic_DNA"/>
</dbReference>
<feature type="region of interest" description="Disordered" evidence="1">
    <location>
        <begin position="39"/>
        <end position="64"/>
    </location>
</feature>
<protein>
    <submittedName>
        <fullName evidence="2">Uncharacterized protein</fullName>
    </submittedName>
</protein>
<reference evidence="2 3" key="1">
    <citation type="journal article" date="2020" name="bioRxiv">
        <title>Whole genome comparisons of ergot fungi reveals the divergence and evolution of species within the genus Claviceps are the result of varying mechanisms driving genome evolution and host range expansion.</title>
        <authorList>
            <person name="Wyka S.A."/>
            <person name="Mondo S.J."/>
            <person name="Liu M."/>
            <person name="Dettman J."/>
            <person name="Nalam V."/>
            <person name="Broders K.D."/>
        </authorList>
    </citation>
    <scope>NUCLEOTIDE SEQUENCE [LARGE SCALE GENOMIC DNA]</scope>
    <source>
        <strain evidence="2 3">LM583</strain>
    </source>
</reference>
<organism evidence="2 3">
    <name type="scientific">Claviceps arundinis</name>
    <dbReference type="NCBI Taxonomy" id="1623583"/>
    <lineage>
        <taxon>Eukaryota</taxon>
        <taxon>Fungi</taxon>
        <taxon>Dikarya</taxon>
        <taxon>Ascomycota</taxon>
        <taxon>Pezizomycotina</taxon>
        <taxon>Sordariomycetes</taxon>
        <taxon>Hypocreomycetidae</taxon>
        <taxon>Hypocreales</taxon>
        <taxon>Clavicipitaceae</taxon>
        <taxon>Claviceps</taxon>
    </lineage>
</organism>
<evidence type="ECO:0000256" key="1">
    <source>
        <dbReference type="SAM" id="MobiDB-lite"/>
    </source>
</evidence>
<proteinExistence type="predicted"/>
<evidence type="ECO:0000313" key="3">
    <source>
        <dbReference type="Proteomes" id="UP000742024"/>
    </source>
</evidence>
<dbReference type="Proteomes" id="UP000742024">
    <property type="component" value="Unassembled WGS sequence"/>
</dbReference>
<feature type="compositionally biased region" description="Acidic residues" evidence="1">
    <location>
        <begin position="153"/>
        <end position="172"/>
    </location>
</feature>
<keyword evidence="3" id="KW-1185">Reference proteome</keyword>
<comment type="caution">
    <text evidence="2">The sequence shown here is derived from an EMBL/GenBank/DDBJ whole genome shotgun (WGS) entry which is preliminary data.</text>
</comment>